<dbReference type="RefSeq" id="WP_405148990.1">
    <property type="nucleotide sequence ID" value="NZ_CP109527.1"/>
</dbReference>
<keyword evidence="2" id="KW-0547">Nucleotide-binding</keyword>
<name>A0ABZ1NAV7_9NOCA</name>
<dbReference type="Pfam" id="PF13401">
    <property type="entry name" value="AAA_22"/>
    <property type="match status" value="1"/>
</dbReference>
<dbReference type="Proteomes" id="UP001621418">
    <property type="component" value="Chromosome"/>
</dbReference>
<reference evidence="2 3" key="1">
    <citation type="submission" date="2022-10" db="EMBL/GenBank/DDBJ databases">
        <title>The complete genomes of actinobacterial strains from the NBC collection.</title>
        <authorList>
            <person name="Joergensen T.S."/>
            <person name="Alvarez Arevalo M."/>
            <person name="Sterndorff E.B."/>
            <person name="Faurdal D."/>
            <person name="Vuksanovic O."/>
            <person name="Mourched A.-S."/>
            <person name="Charusanti P."/>
            <person name="Shaw S."/>
            <person name="Blin K."/>
            <person name="Weber T."/>
        </authorList>
    </citation>
    <scope>NUCLEOTIDE SEQUENCE [LARGE SCALE GENOMIC DNA]</scope>
    <source>
        <strain evidence="2 3">NBC_01413</strain>
    </source>
</reference>
<keyword evidence="3" id="KW-1185">Reference proteome</keyword>
<accession>A0ABZ1NAV7</accession>
<gene>
    <name evidence="2" type="ORF">OG308_03205</name>
</gene>
<evidence type="ECO:0000313" key="2">
    <source>
        <dbReference type="EMBL" id="WTY36914.1"/>
    </source>
</evidence>
<proteinExistence type="predicted"/>
<organism evidence="2 3">
    <name type="scientific">Nocardia salmonicida</name>
    <dbReference type="NCBI Taxonomy" id="53431"/>
    <lineage>
        <taxon>Bacteria</taxon>
        <taxon>Bacillati</taxon>
        <taxon>Actinomycetota</taxon>
        <taxon>Actinomycetes</taxon>
        <taxon>Mycobacteriales</taxon>
        <taxon>Nocardiaceae</taxon>
        <taxon>Nocardia</taxon>
    </lineage>
</organism>
<dbReference type="EMBL" id="CP109527">
    <property type="protein sequence ID" value="WTY36914.1"/>
    <property type="molecule type" value="Genomic_DNA"/>
</dbReference>
<protein>
    <submittedName>
        <fullName evidence="2">ATP-binding protein</fullName>
    </submittedName>
</protein>
<evidence type="ECO:0000313" key="3">
    <source>
        <dbReference type="Proteomes" id="UP001621418"/>
    </source>
</evidence>
<evidence type="ECO:0000259" key="1">
    <source>
        <dbReference type="Pfam" id="PF13401"/>
    </source>
</evidence>
<dbReference type="GO" id="GO:0005524">
    <property type="term" value="F:ATP binding"/>
    <property type="evidence" value="ECO:0007669"/>
    <property type="project" value="UniProtKB-KW"/>
</dbReference>
<sequence>MWNLLQANGNAPSGEREWLGVDGPSLAGKTYAAVAAMLRIHDRLIQPATKRERGGTAECMPVIYVADQRAQYLSLLKAIARFADLPVARNVHSDDLLDQLRNVLPRLGTRLIVVDDAHKLRRVGAARDLTDCLKTVVDALPVTFVFIGAGLRQSALLKRTDRSEDEYSAAHQLELRAEYIGLGAFDEADDDQLRVWRGRIHQMICQFERIDGFDSTAVRSKDFAANLFHFADGLTGRSYKLLRKSVLAAVNDNRSPTTDDLIAVYRRGLPQ</sequence>
<dbReference type="InterPro" id="IPR049945">
    <property type="entry name" value="AAA_22"/>
</dbReference>
<keyword evidence="2" id="KW-0067">ATP-binding</keyword>
<dbReference type="InterPro" id="IPR027417">
    <property type="entry name" value="P-loop_NTPase"/>
</dbReference>
<feature type="domain" description="ORC1/DEAH AAA+ ATPase" evidence="1">
    <location>
        <begin position="21"/>
        <end position="148"/>
    </location>
</feature>
<dbReference type="SUPFAM" id="SSF52540">
    <property type="entry name" value="P-loop containing nucleoside triphosphate hydrolases"/>
    <property type="match status" value="1"/>
</dbReference>